<dbReference type="EMBL" id="SCWB01000012">
    <property type="protein sequence ID" value="TDM07938.1"/>
    <property type="molecule type" value="Genomic_DNA"/>
</dbReference>
<evidence type="ECO:0000313" key="2">
    <source>
        <dbReference type="EMBL" id="TDM07938.1"/>
    </source>
</evidence>
<organism evidence="2 3">
    <name type="scientific">Macrococcus lamae</name>
    <dbReference type="NCBI Taxonomy" id="198484"/>
    <lineage>
        <taxon>Bacteria</taxon>
        <taxon>Bacillati</taxon>
        <taxon>Bacillota</taxon>
        <taxon>Bacilli</taxon>
        <taxon>Bacillales</taxon>
        <taxon>Staphylococcaceae</taxon>
        <taxon>Macrococcus</taxon>
    </lineage>
</organism>
<evidence type="ECO:0000313" key="3">
    <source>
        <dbReference type="Proteomes" id="UP000294802"/>
    </source>
</evidence>
<name>A0A4R6BU42_9STAP</name>
<dbReference type="OrthoDB" id="66776at2"/>
<dbReference type="AlphaFoldDB" id="A0A4R6BU42"/>
<feature type="domain" description="N-acetyltransferase" evidence="1">
    <location>
        <begin position="1"/>
        <end position="156"/>
    </location>
</feature>
<comment type="caution">
    <text evidence="2">The sequence shown here is derived from an EMBL/GenBank/DDBJ whole genome shotgun (WGS) entry which is preliminary data.</text>
</comment>
<dbReference type="InterPro" id="IPR000182">
    <property type="entry name" value="GNAT_dom"/>
</dbReference>
<accession>A0A4R6BU42</accession>
<dbReference type="Pfam" id="PF00583">
    <property type="entry name" value="Acetyltransf_1"/>
    <property type="match status" value="1"/>
</dbReference>
<dbReference type="InterPro" id="IPR016181">
    <property type="entry name" value="Acyl_CoA_acyltransferase"/>
</dbReference>
<dbReference type="Gene3D" id="3.40.630.30">
    <property type="match status" value="1"/>
</dbReference>
<reference evidence="2 3" key="1">
    <citation type="submission" date="2019-01" db="EMBL/GenBank/DDBJ databases">
        <title>Draft genome sequences of the type strains of six Macrococcus species.</title>
        <authorList>
            <person name="Mazhar S."/>
            <person name="Altermann E."/>
            <person name="Hill C."/>
            <person name="Mcauliffe O."/>
        </authorList>
    </citation>
    <scope>NUCLEOTIDE SEQUENCE [LARGE SCALE GENOMIC DNA]</scope>
    <source>
        <strain evidence="2 3">CCM4815</strain>
    </source>
</reference>
<gene>
    <name evidence="2" type="ORF">ERX29_07760</name>
</gene>
<dbReference type="Proteomes" id="UP000294802">
    <property type="component" value="Unassembled WGS sequence"/>
</dbReference>
<dbReference type="SUPFAM" id="SSF55729">
    <property type="entry name" value="Acyl-CoA N-acyltransferases (Nat)"/>
    <property type="match status" value="1"/>
</dbReference>
<proteinExistence type="predicted"/>
<dbReference type="PROSITE" id="PS51186">
    <property type="entry name" value="GNAT"/>
    <property type="match status" value="1"/>
</dbReference>
<evidence type="ECO:0000259" key="1">
    <source>
        <dbReference type="PROSITE" id="PS51186"/>
    </source>
</evidence>
<dbReference type="GO" id="GO:0016747">
    <property type="term" value="F:acyltransferase activity, transferring groups other than amino-acyl groups"/>
    <property type="evidence" value="ECO:0007669"/>
    <property type="project" value="InterPro"/>
</dbReference>
<protein>
    <submittedName>
        <fullName evidence="2">GNAT family N-acetyltransferase</fullName>
    </submittedName>
</protein>
<keyword evidence="2" id="KW-0808">Transferase</keyword>
<dbReference type="RefSeq" id="WP_133444134.1">
    <property type="nucleotide sequence ID" value="NZ_SCWB01000012.1"/>
</dbReference>
<keyword evidence="3" id="KW-1185">Reference proteome</keyword>
<sequence>MKLVKYDETMIDQLNQYELTEAQLKFVKSPAVKMKEAETETSMQLVLGLNENEEAVVFFVLDTDSEFRQSFEVEPYIYVSSFSTDHRHLRKGYATAALQALPGFVNTYYPDVEWITLIVDEPNAKAKDMYIKQGFELGLPIHGPRHPGFIMKKQIK</sequence>